<dbReference type="InterPro" id="IPR000253">
    <property type="entry name" value="FHA_dom"/>
</dbReference>
<dbReference type="Gene3D" id="3.30.70.1230">
    <property type="entry name" value="Nucleotide cyclase"/>
    <property type="match status" value="1"/>
</dbReference>
<dbReference type="Pfam" id="PF00211">
    <property type="entry name" value="Guanylate_cyc"/>
    <property type="match status" value="1"/>
</dbReference>
<dbReference type="InterPro" id="IPR008984">
    <property type="entry name" value="SMAD_FHA_dom_sf"/>
</dbReference>
<dbReference type="EMBL" id="JAHDYR010000025">
    <property type="protein sequence ID" value="KAG9393343.1"/>
    <property type="molecule type" value="Genomic_DNA"/>
</dbReference>
<evidence type="ECO:0000259" key="4">
    <source>
        <dbReference type="PROSITE" id="PS50125"/>
    </source>
</evidence>
<dbReference type="InterPro" id="IPR001054">
    <property type="entry name" value="A/G_cyclase"/>
</dbReference>
<feature type="domain" description="FHA" evidence="2">
    <location>
        <begin position="79"/>
        <end position="128"/>
    </location>
</feature>
<accession>A0A8J6AT08</accession>
<dbReference type="InterPro" id="IPR001736">
    <property type="entry name" value="PLipase_D/transphosphatidylase"/>
</dbReference>
<dbReference type="SUPFAM" id="SSF55073">
    <property type="entry name" value="Nucleotide cyclase"/>
    <property type="match status" value="1"/>
</dbReference>
<feature type="region of interest" description="Disordered" evidence="1">
    <location>
        <begin position="165"/>
        <end position="190"/>
    </location>
</feature>
<organism evidence="5 6">
    <name type="scientific">Carpediemonas membranifera</name>
    <dbReference type="NCBI Taxonomy" id="201153"/>
    <lineage>
        <taxon>Eukaryota</taxon>
        <taxon>Metamonada</taxon>
        <taxon>Carpediemonas-like organisms</taxon>
        <taxon>Carpediemonas</taxon>
    </lineage>
</organism>
<dbReference type="GO" id="GO:0035556">
    <property type="term" value="P:intracellular signal transduction"/>
    <property type="evidence" value="ECO:0007669"/>
    <property type="project" value="InterPro"/>
</dbReference>
<feature type="domain" description="PLD phosphodiesterase" evidence="3">
    <location>
        <begin position="95"/>
        <end position="119"/>
    </location>
</feature>
<dbReference type="GO" id="GO:0009190">
    <property type="term" value="P:cyclic nucleotide biosynthetic process"/>
    <property type="evidence" value="ECO:0007669"/>
    <property type="project" value="InterPro"/>
</dbReference>
<feature type="domain" description="Guanylate cyclase" evidence="4">
    <location>
        <begin position="456"/>
        <end position="591"/>
    </location>
</feature>
<name>A0A8J6AT08_9EUKA</name>
<sequence>MSGTPKNVATPHSIYPPNMFVGSDSLLLTNQFVELLENDGPPGTLLGLNNISEPSRNFQIQVLNGIRAGYHFPVSSRPIIMGRGLDSDVTIPDLTLSRHHAKVFVKDGNVYIADVGSSNGTFIGSTRLVRNKPARVPLATVITVGSVHIIAQYTLDNPQGTLRVRRDSADSASSTGSIKPTPRLSARGERRLSLTDEQRIRADIVTAGRRLNAVLRVSEILGLRSFSEDLAEEVIIDVLDVLLNLFTNAKQVMLLRGRSERSLRFISARRRAEDPDSLLDVDGEDTAQFESTSEFHIPRALLTSAFQRARVLALPPRSRNDDLGHRALGHDPDSLPALLCIPLLVRAPSGRNTNSLHNTLYGPAGLTTPRGKGGHDFLGMVFVEGISSFQFTKKDMEIATAVGHQLSVALKSQQLVWEATTNANIRRSLTKYLPQPLVDQVMKGKKDLVPQGVQGTVLFSDIVGFTALSESMPPTELIEVMNRYFSDAVPCISFENGTIDKFIGDAIMALFGISHFIQHGVFDAESPLRAIRSALSMQNRVFGFQHASLIHPLRLGIGIHTGPMVAGNIGAADRMEYTVLGDVVNTTQRIESTAMASSILISEETYRVALDAMAARHADPAPLFAVTRMPPVRVKNKTHPISLLSIRGLFDRDNLSMLLSIPGSIDSIPVLITRRVGVENTFVLAHSACCRVGPGPLHLCLPEIDLPPVEITRVVRTLACEADHTDCPCAQMSTMVSLSDPTLSGLIDRAEPMQCVKPWSEMPRNPLVDS</sequence>
<evidence type="ECO:0000313" key="5">
    <source>
        <dbReference type="EMBL" id="KAG9393343.1"/>
    </source>
</evidence>
<dbReference type="CDD" id="cd00060">
    <property type="entry name" value="FHA"/>
    <property type="match status" value="1"/>
</dbReference>
<proteinExistence type="predicted"/>
<dbReference type="CDD" id="cd07302">
    <property type="entry name" value="CHD"/>
    <property type="match status" value="1"/>
</dbReference>
<protein>
    <submittedName>
        <fullName evidence="5">Adenylate and Guanylate cyclase catalytic domain</fullName>
    </submittedName>
</protein>
<dbReference type="GO" id="GO:0003824">
    <property type="term" value="F:catalytic activity"/>
    <property type="evidence" value="ECO:0007669"/>
    <property type="project" value="InterPro"/>
</dbReference>
<dbReference type="Proteomes" id="UP000717585">
    <property type="component" value="Unassembled WGS sequence"/>
</dbReference>
<evidence type="ECO:0000259" key="2">
    <source>
        <dbReference type="PROSITE" id="PS50006"/>
    </source>
</evidence>
<reference evidence="5" key="1">
    <citation type="submission" date="2021-05" db="EMBL/GenBank/DDBJ databases">
        <title>A free-living protist that lacks canonical eukaryotic 1 DNA replication and segregation systems.</title>
        <authorList>
            <person name="Salas-Leiva D.E."/>
            <person name="Tromer E.C."/>
            <person name="Curtis B.A."/>
            <person name="Jerlstrom-Hultqvist J."/>
            <person name="Kolisko M."/>
            <person name="Yi Z."/>
            <person name="Salas-Leiva J.S."/>
            <person name="Gallot-Lavallee L."/>
            <person name="Kops G.J.P.L."/>
            <person name="Archibald J.M."/>
            <person name="Simpson A.G.B."/>
            <person name="Roger A.J."/>
        </authorList>
    </citation>
    <scope>NUCLEOTIDE SEQUENCE</scope>
    <source>
        <strain evidence="5">BICM</strain>
    </source>
</reference>
<dbReference type="SMART" id="SM00065">
    <property type="entry name" value="GAF"/>
    <property type="match status" value="1"/>
</dbReference>
<evidence type="ECO:0000259" key="3">
    <source>
        <dbReference type="PROSITE" id="PS50035"/>
    </source>
</evidence>
<dbReference type="InterPro" id="IPR003018">
    <property type="entry name" value="GAF"/>
</dbReference>
<dbReference type="PROSITE" id="PS50125">
    <property type="entry name" value="GUANYLATE_CYCLASE_2"/>
    <property type="match status" value="1"/>
</dbReference>
<dbReference type="PROSITE" id="PS50035">
    <property type="entry name" value="PLD"/>
    <property type="match status" value="1"/>
</dbReference>
<evidence type="ECO:0000313" key="6">
    <source>
        <dbReference type="Proteomes" id="UP000717585"/>
    </source>
</evidence>
<comment type="caution">
    <text evidence="5">The sequence shown here is derived from an EMBL/GenBank/DDBJ whole genome shotgun (WGS) entry which is preliminary data.</text>
</comment>
<dbReference type="PANTHER" id="PTHR43081:SF1">
    <property type="entry name" value="ADENYLATE CYCLASE, TERMINAL-DIFFERENTIATION SPECIFIC"/>
    <property type="match status" value="1"/>
</dbReference>
<dbReference type="Gene3D" id="2.60.200.20">
    <property type="match status" value="1"/>
</dbReference>
<dbReference type="PANTHER" id="PTHR43081">
    <property type="entry name" value="ADENYLATE CYCLASE, TERMINAL-DIFFERENTIATION SPECIFIC-RELATED"/>
    <property type="match status" value="1"/>
</dbReference>
<gene>
    <name evidence="5" type="ORF">J8273_3478</name>
</gene>
<dbReference type="InterPro" id="IPR029787">
    <property type="entry name" value="Nucleotide_cyclase"/>
</dbReference>
<dbReference type="OrthoDB" id="60033at2759"/>
<keyword evidence="6" id="KW-1185">Reference proteome</keyword>
<dbReference type="InterPro" id="IPR050697">
    <property type="entry name" value="Adenylyl/Guanylyl_Cyclase_3/4"/>
</dbReference>
<dbReference type="SUPFAM" id="SSF49879">
    <property type="entry name" value="SMAD/FHA domain"/>
    <property type="match status" value="1"/>
</dbReference>
<dbReference type="Pfam" id="PF00498">
    <property type="entry name" value="FHA"/>
    <property type="match status" value="1"/>
</dbReference>
<evidence type="ECO:0000256" key="1">
    <source>
        <dbReference type="SAM" id="MobiDB-lite"/>
    </source>
</evidence>
<dbReference type="AlphaFoldDB" id="A0A8J6AT08"/>
<dbReference type="PROSITE" id="PS50006">
    <property type="entry name" value="FHA_DOMAIN"/>
    <property type="match status" value="1"/>
</dbReference>
<dbReference type="SMART" id="SM00240">
    <property type="entry name" value="FHA"/>
    <property type="match status" value="1"/>
</dbReference>
<dbReference type="SMART" id="SM00044">
    <property type="entry name" value="CYCc"/>
    <property type="match status" value="1"/>
</dbReference>